<reference evidence="4" key="1">
    <citation type="journal article" date="2020" name="mSystems">
        <title>Genome- and Community-Level Interaction Insights into Carbon Utilization and Element Cycling Functions of Hydrothermarchaeota in Hydrothermal Sediment.</title>
        <authorList>
            <person name="Zhou Z."/>
            <person name="Liu Y."/>
            <person name="Xu W."/>
            <person name="Pan J."/>
            <person name="Luo Z.H."/>
            <person name="Li M."/>
        </authorList>
    </citation>
    <scope>NUCLEOTIDE SEQUENCE [LARGE SCALE GENOMIC DNA]</scope>
    <source>
        <strain evidence="4">SpSt-222</strain>
    </source>
</reference>
<dbReference type="PANTHER" id="PTHR42659:SF2">
    <property type="entry name" value="XANTHINE DEHYDROGENASE SUBUNIT C-RELATED"/>
    <property type="match status" value="1"/>
</dbReference>
<dbReference type="SUPFAM" id="SSF56176">
    <property type="entry name" value="FAD-binding/transporter-associated domain-like"/>
    <property type="match status" value="1"/>
</dbReference>
<dbReference type="GO" id="GO:0016491">
    <property type="term" value="F:oxidoreductase activity"/>
    <property type="evidence" value="ECO:0007669"/>
    <property type="project" value="UniProtKB-KW"/>
</dbReference>
<accession>A0A7C1XG94</accession>
<dbReference type="Pfam" id="PF00941">
    <property type="entry name" value="FAD_binding_5"/>
    <property type="match status" value="1"/>
</dbReference>
<keyword evidence="1" id="KW-0285">Flavoprotein</keyword>
<dbReference type="Gene3D" id="3.30.390.50">
    <property type="entry name" value="CO dehydrogenase flavoprotein, C-terminal domain"/>
    <property type="match status" value="1"/>
</dbReference>
<dbReference type="InterPro" id="IPR051312">
    <property type="entry name" value="Diverse_Substr_Oxidored"/>
</dbReference>
<dbReference type="Gene3D" id="3.30.43.10">
    <property type="entry name" value="Uridine Diphospho-n-acetylenolpyruvylglucosamine Reductase, domain 2"/>
    <property type="match status" value="1"/>
</dbReference>
<protein>
    <submittedName>
        <fullName evidence="4">Xanthine dehydrogenase family protein subunit M</fullName>
    </submittedName>
</protein>
<keyword evidence="2" id="KW-0274">FAD</keyword>
<comment type="caution">
    <text evidence="4">The sequence shown here is derived from an EMBL/GenBank/DDBJ whole genome shotgun (WGS) entry which is preliminary data.</text>
</comment>
<dbReference type="InterPro" id="IPR002346">
    <property type="entry name" value="Mopterin_DH_FAD-bd"/>
</dbReference>
<evidence type="ECO:0000313" key="4">
    <source>
        <dbReference type="EMBL" id="HEF65051.1"/>
    </source>
</evidence>
<proteinExistence type="predicted"/>
<dbReference type="AlphaFoldDB" id="A0A7C1XG94"/>
<dbReference type="Pfam" id="PF03450">
    <property type="entry name" value="CO_deh_flav_C"/>
    <property type="match status" value="1"/>
</dbReference>
<evidence type="ECO:0000256" key="3">
    <source>
        <dbReference type="ARBA" id="ARBA00023002"/>
    </source>
</evidence>
<dbReference type="InterPro" id="IPR005107">
    <property type="entry name" value="CO_DH_flav_C"/>
</dbReference>
<dbReference type="InterPro" id="IPR036683">
    <property type="entry name" value="CO_DH_flav_C_dom_sf"/>
</dbReference>
<sequence>MKPPRFRYYAPHSLEEALAVLAETADEAKPLAGGQSLIPMLNMRLARPSLLIDLNGLHELSGIELDSGAIVVRAMTRHRAVERSPLVAEHAPLLAEAIRWVGHLPIRTRGTVGGSVAHADPAAELPGVLVALDGTVQLTSQRGQRLVPAQDFFVDLLTTVAEPDELVTEVRFPFLPARTGTAWLEVARRHGDYALVGVGAVVSLAEDFTTITEARLSFIGVGGRPVRARLAESALRGQPVAAETWRAAAATVRGEIDPAGDIHASAEYRRYVAGVLAERALALAAERAREGARR</sequence>
<dbReference type="InterPro" id="IPR016169">
    <property type="entry name" value="FAD-bd_PCMH_sub2"/>
</dbReference>
<dbReference type="SMART" id="SM01092">
    <property type="entry name" value="CO_deh_flav_C"/>
    <property type="match status" value="1"/>
</dbReference>
<name>A0A7C1XG94_THERO</name>
<organism evidence="4">
    <name type="scientific">Thermomicrobium roseum</name>
    <dbReference type="NCBI Taxonomy" id="500"/>
    <lineage>
        <taxon>Bacteria</taxon>
        <taxon>Pseudomonadati</taxon>
        <taxon>Thermomicrobiota</taxon>
        <taxon>Thermomicrobia</taxon>
        <taxon>Thermomicrobiales</taxon>
        <taxon>Thermomicrobiaceae</taxon>
        <taxon>Thermomicrobium</taxon>
    </lineage>
</organism>
<dbReference type="PANTHER" id="PTHR42659">
    <property type="entry name" value="XANTHINE DEHYDROGENASE SUBUNIT C-RELATED"/>
    <property type="match status" value="1"/>
</dbReference>
<dbReference type="InterPro" id="IPR036318">
    <property type="entry name" value="FAD-bd_PCMH-like_sf"/>
</dbReference>
<dbReference type="SUPFAM" id="SSF55447">
    <property type="entry name" value="CO dehydrogenase flavoprotein C-terminal domain-like"/>
    <property type="match status" value="1"/>
</dbReference>
<dbReference type="GO" id="GO:0071949">
    <property type="term" value="F:FAD binding"/>
    <property type="evidence" value="ECO:0007669"/>
    <property type="project" value="InterPro"/>
</dbReference>
<dbReference type="InterPro" id="IPR016167">
    <property type="entry name" value="FAD-bd_PCMH_sub1"/>
</dbReference>
<dbReference type="EMBL" id="DSJL01000010">
    <property type="protein sequence ID" value="HEF65051.1"/>
    <property type="molecule type" value="Genomic_DNA"/>
</dbReference>
<dbReference type="Gene3D" id="3.30.465.10">
    <property type="match status" value="1"/>
</dbReference>
<dbReference type="InterPro" id="IPR016166">
    <property type="entry name" value="FAD-bd_PCMH"/>
</dbReference>
<gene>
    <name evidence="4" type="ORF">ENP47_05575</name>
</gene>
<evidence type="ECO:0000256" key="2">
    <source>
        <dbReference type="ARBA" id="ARBA00022827"/>
    </source>
</evidence>
<dbReference type="PROSITE" id="PS51387">
    <property type="entry name" value="FAD_PCMH"/>
    <property type="match status" value="1"/>
</dbReference>
<evidence type="ECO:0000256" key="1">
    <source>
        <dbReference type="ARBA" id="ARBA00022630"/>
    </source>
</evidence>
<keyword evidence="3" id="KW-0560">Oxidoreductase</keyword>